<dbReference type="OrthoDB" id="2448695at2759"/>
<evidence type="ECO:0000256" key="5">
    <source>
        <dbReference type="ARBA" id="ARBA00034617"/>
    </source>
</evidence>
<organism evidence="8 9">
    <name type="scientific">Lichtheimia corymbifera JMRC:FSU:9682</name>
    <dbReference type="NCBI Taxonomy" id="1263082"/>
    <lineage>
        <taxon>Eukaryota</taxon>
        <taxon>Fungi</taxon>
        <taxon>Fungi incertae sedis</taxon>
        <taxon>Mucoromycota</taxon>
        <taxon>Mucoromycotina</taxon>
        <taxon>Mucoromycetes</taxon>
        <taxon>Mucorales</taxon>
        <taxon>Lichtheimiaceae</taxon>
        <taxon>Lichtheimia</taxon>
    </lineage>
</organism>
<keyword evidence="4" id="KW-0539">Nucleus</keyword>
<feature type="domain" description="Helicase C-terminal" evidence="7">
    <location>
        <begin position="1"/>
        <end position="92"/>
    </location>
</feature>
<gene>
    <name evidence="8" type="ORF">LCOR_11730.1</name>
</gene>
<dbReference type="GO" id="GO:0000724">
    <property type="term" value="P:double-strand break repair via homologous recombination"/>
    <property type="evidence" value="ECO:0007669"/>
    <property type="project" value="TreeGrafter"/>
</dbReference>
<reference evidence="8" key="1">
    <citation type="submission" date="2013-08" db="EMBL/GenBank/DDBJ databases">
        <title>Gene expansion shapes genome architecture in the human pathogen Lichtheimia corymbifera: an evolutionary genomics analysis in the ancient terrestrial Mucorales (Mucoromycotina).</title>
        <authorList>
            <person name="Schwartze V.U."/>
            <person name="Winter S."/>
            <person name="Shelest E."/>
            <person name="Marcet-Houben M."/>
            <person name="Horn F."/>
            <person name="Wehner S."/>
            <person name="Hoffmann K."/>
            <person name="Riege K."/>
            <person name="Sammeth M."/>
            <person name="Nowrousian M."/>
            <person name="Valiante V."/>
            <person name="Linde J."/>
            <person name="Jacobsen I.D."/>
            <person name="Marz M."/>
            <person name="Brakhage A.A."/>
            <person name="Gabaldon T."/>
            <person name="Bocker S."/>
            <person name="Voigt K."/>
        </authorList>
    </citation>
    <scope>NUCLEOTIDE SEQUENCE [LARGE SCALE GENOMIC DNA]</scope>
    <source>
        <strain evidence="8">FSU 9682</strain>
    </source>
</reference>
<name>A0A068SG44_9FUNG</name>
<evidence type="ECO:0000313" key="8">
    <source>
        <dbReference type="EMBL" id="CDH60955.1"/>
    </source>
</evidence>
<accession>A0A068SG44</accession>
<dbReference type="AlphaFoldDB" id="A0A068SG44"/>
<dbReference type="InterPro" id="IPR001650">
    <property type="entry name" value="Helicase_C-like"/>
</dbReference>
<dbReference type="VEuPathDB" id="FungiDB:LCOR_11730.1"/>
<dbReference type="GO" id="GO:0005634">
    <property type="term" value="C:nucleus"/>
    <property type="evidence" value="ECO:0007669"/>
    <property type="project" value="TreeGrafter"/>
</dbReference>
<dbReference type="GO" id="GO:0005737">
    <property type="term" value="C:cytoplasm"/>
    <property type="evidence" value="ECO:0007669"/>
    <property type="project" value="TreeGrafter"/>
</dbReference>
<evidence type="ECO:0000256" key="3">
    <source>
        <dbReference type="ARBA" id="ARBA00023235"/>
    </source>
</evidence>
<comment type="caution">
    <text evidence="8">The sequence shown here is derived from an EMBL/GenBank/DDBJ whole genome shotgun (WGS) entry which is preliminary data.</text>
</comment>
<dbReference type="SUPFAM" id="SSF52540">
    <property type="entry name" value="P-loop containing nucleoside triphosphate hydrolases"/>
    <property type="match status" value="1"/>
</dbReference>
<evidence type="ECO:0000256" key="6">
    <source>
        <dbReference type="ARBA" id="ARBA00034808"/>
    </source>
</evidence>
<keyword evidence="2" id="KW-0238">DNA-binding</keyword>
<dbReference type="PROSITE" id="PS51194">
    <property type="entry name" value="HELICASE_CTER"/>
    <property type="match status" value="1"/>
</dbReference>
<evidence type="ECO:0000313" key="9">
    <source>
        <dbReference type="Proteomes" id="UP000027586"/>
    </source>
</evidence>
<proteinExistence type="inferred from homology"/>
<protein>
    <recommendedName>
        <fullName evidence="6">DNA 3'-5' helicase</fullName>
        <ecNumber evidence="6">5.6.2.4</ecNumber>
    </recommendedName>
</protein>
<evidence type="ECO:0000259" key="7">
    <source>
        <dbReference type="PROSITE" id="PS51194"/>
    </source>
</evidence>
<dbReference type="PANTHER" id="PTHR13710:SF153">
    <property type="entry name" value="RECQ-LIKE DNA HELICASE BLM"/>
    <property type="match status" value="1"/>
</dbReference>
<dbReference type="GO" id="GO:0043138">
    <property type="term" value="F:3'-5' DNA helicase activity"/>
    <property type="evidence" value="ECO:0007669"/>
    <property type="project" value="UniProtKB-EC"/>
</dbReference>
<evidence type="ECO:0000256" key="4">
    <source>
        <dbReference type="ARBA" id="ARBA00023242"/>
    </source>
</evidence>
<dbReference type="PANTHER" id="PTHR13710">
    <property type="entry name" value="DNA HELICASE RECQ FAMILY MEMBER"/>
    <property type="match status" value="1"/>
</dbReference>
<dbReference type="GO" id="GO:0003677">
    <property type="term" value="F:DNA binding"/>
    <property type="evidence" value="ECO:0007669"/>
    <property type="project" value="UniProtKB-KW"/>
</dbReference>
<evidence type="ECO:0000256" key="1">
    <source>
        <dbReference type="ARBA" id="ARBA00005446"/>
    </source>
</evidence>
<dbReference type="EC" id="5.6.2.4" evidence="6"/>
<dbReference type="GO" id="GO:0009378">
    <property type="term" value="F:four-way junction helicase activity"/>
    <property type="evidence" value="ECO:0007669"/>
    <property type="project" value="TreeGrafter"/>
</dbReference>
<keyword evidence="9" id="KW-1185">Reference proteome</keyword>
<keyword evidence="3" id="KW-0413">Isomerase</keyword>
<comment type="similarity">
    <text evidence="1">Belongs to the helicase family. RecQ subfamily.</text>
</comment>
<dbReference type="STRING" id="1263082.A0A068SG44"/>
<sequence length="143" mass="15681">MPSGECKVICATSAFGAGIDYAHVRLVVHCCGSSSVLDYAQETERAGRDNKDADCIILAYKQYHTRFSKATPPPPQINEANHNLVGKSEFARYILGDGCLRYQLQSSIDRDAQACVDYNGDVRLCMACAHAMDQVRLMSLSLS</sequence>
<evidence type="ECO:0000256" key="2">
    <source>
        <dbReference type="ARBA" id="ARBA00023125"/>
    </source>
</evidence>
<dbReference type="Pfam" id="PF00271">
    <property type="entry name" value="Helicase_C"/>
    <property type="match status" value="1"/>
</dbReference>
<comment type="catalytic activity">
    <reaction evidence="5">
        <text>Couples ATP hydrolysis with the unwinding of duplex DNA by translocating in the 3'-5' direction.</text>
        <dbReference type="EC" id="5.6.2.4"/>
    </reaction>
</comment>
<dbReference type="Proteomes" id="UP000027586">
    <property type="component" value="Unassembled WGS sequence"/>
</dbReference>
<dbReference type="GO" id="GO:0005694">
    <property type="term" value="C:chromosome"/>
    <property type="evidence" value="ECO:0007669"/>
    <property type="project" value="TreeGrafter"/>
</dbReference>
<dbReference type="InterPro" id="IPR027417">
    <property type="entry name" value="P-loop_NTPase"/>
</dbReference>
<dbReference type="Gene3D" id="3.40.50.300">
    <property type="entry name" value="P-loop containing nucleotide triphosphate hydrolases"/>
    <property type="match status" value="1"/>
</dbReference>
<dbReference type="EMBL" id="CBTN010000118">
    <property type="protein sequence ID" value="CDH60955.1"/>
    <property type="molecule type" value="Genomic_DNA"/>
</dbReference>